<evidence type="ECO:0000256" key="4">
    <source>
        <dbReference type="SAM" id="Phobius"/>
    </source>
</evidence>
<comment type="caution">
    <text evidence="7">The sequence shown here is derived from an EMBL/GenBank/DDBJ whole genome shotgun (WGS) entry which is preliminary data.</text>
</comment>
<accession>A0A835YER6</accession>
<feature type="signal peptide" evidence="5">
    <location>
        <begin position="1"/>
        <end position="23"/>
    </location>
</feature>
<feature type="region of interest" description="Disordered" evidence="3">
    <location>
        <begin position="1674"/>
        <end position="1759"/>
    </location>
</feature>
<dbReference type="EMBL" id="JAEHOE010000004">
    <property type="protein sequence ID" value="KAG2500429.1"/>
    <property type="molecule type" value="Genomic_DNA"/>
</dbReference>
<evidence type="ECO:0000313" key="7">
    <source>
        <dbReference type="EMBL" id="KAG2500429.1"/>
    </source>
</evidence>
<feature type="compositionally biased region" description="Basic and acidic residues" evidence="3">
    <location>
        <begin position="1295"/>
        <end position="1304"/>
    </location>
</feature>
<dbReference type="Gene3D" id="3.10.250.10">
    <property type="entry name" value="SRCR-like domain"/>
    <property type="match status" value="1"/>
</dbReference>
<keyword evidence="8" id="KW-1185">Reference proteome</keyword>
<feature type="compositionally biased region" description="Low complexity" evidence="3">
    <location>
        <begin position="1806"/>
        <end position="1824"/>
    </location>
</feature>
<feature type="compositionally biased region" description="Polar residues" evidence="3">
    <location>
        <begin position="784"/>
        <end position="798"/>
    </location>
</feature>
<dbReference type="Proteomes" id="UP000612055">
    <property type="component" value="Unassembled WGS sequence"/>
</dbReference>
<feature type="compositionally biased region" description="Pro residues" evidence="3">
    <location>
        <begin position="762"/>
        <end position="781"/>
    </location>
</feature>
<proteinExistence type="predicted"/>
<feature type="compositionally biased region" description="Pro residues" evidence="3">
    <location>
        <begin position="540"/>
        <end position="578"/>
    </location>
</feature>
<keyword evidence="5" id="KW-0732">Signal</keyword>
<keyword evidence="4" id="KW-1133">Transmembrane helix</keyword>
<dbReference type="SUPFAM" id="SSF56487">
    <property type="entry name" value="SRCR-like"/>
    <property type="match status" value="1"/>
</dbReference>
<evidence type="ECO:0000256" key="2">
    <source>
        <dbReference type="ARBA" id="ARBA00023157"/>
    </source>
</evidence>
<protein>
    <recommendedName>
        <fullName evidence="6">SRCR domain-containing protein</fullName>
    </recommendedName>
</protein>
<feature type="compositionally biased region" description="Low complexity" evidence="3">
    <location>
        <begin position="1733"/>
        <end position="1759"/>
    </location>
</feature>
<feature type="region of interest" description="Disordered" evidence="3">
    <location>
        <begin position="757"/>
        <end position="840"/>
    </location>
</feature>
<dbReference type="PROSITE" id="PS50287">
    <property type="entry name" value="SRCR_2"/>
    <property type="match status" value="1"/>
</dbReference>
<feature type="transmembrane region" description="Helical" evidence="4">
    <location>
        <begin position="1376"/>
        <end position="1396"/>
    </location>
</feature>
<feature type="compositionally biased region" description="Low complexity" evidence="3">
    <location>
        <begin position="1695"/>
        <end position="1711"/>
    </location>
</feature>
<feature type="region of interest" description="Disordered" evidence="3">
    <location>
        <begin position="536"/>
        <end position="588"/>
    </location>
</feature>
<dbReference type="InterPro" id="IPR036772">
    <property type="entry name" value="SRCR-like_dom_sf"/>
</dbReference>
<dbReference type="Pfam" id="PF00530">
    <property type="entry name" value="SRCR"/>
    <property type="match status" value="1"/>
</dbReference>
<feature type="compositionally biased region" description="Pro residues" evidence="3">
    <location>
        <begin position="821"/>
        <end position="835"/>
    </location>
</feature>
<feature type="compositionally biased region" description="Polar residues" evidence="3">
    <location>
        <begin position="1561"/>
        <end position="1576"/>
    </location>
</feature>
<feature type="transmembrane region" description="Helical" evidence="4">
    <location>
        <begin position="1348"/>
        <end position="1370"/>
    </location>
</feature>
<organism evidence="7 8">
    <name type="scientific">Edaphochlamys debaryana</name>
    <dbReference type="NCBI Taxonomy" id="47281"/>
    <lineage>
        <taxon>Eukaryota</taxon>
        <taxon>Viridiplantae</taxon>
        <taxon>Chlorophyta</taxon>
        <taxon>core chlorophytes</taxon>
        <taxon>Chlorophyceae</taxon>
        <taxon>CS clade</taxon>
        <taxon>Chlamydomonadales</taxon>
        <taxon>Chlamydomonadales incertae sedis</taxon>
        <taxon>Edaphochlamys</taxon>
    </lineage>
</organism>
<evidence type="ECO:0000256" key="1">
    <source>
        <dbReference type="ARBA" id="ARBA00004430"/>
    </source>
</evidence>
<keyword evidence="4" id="KW-0812">Transmembrane</keyword>
<dbReference type="SUPFAM" id="SSF52058">
    <property type="entry name" value="L domain-like"/>
    <property type="match status" value="1"/>
</dbReference>
<feature type="region of interest" description="Disordered" evidence="3">
    <location>
        <begin position="1798"/>
        <end position="1824"/>
    </location>
</feature>
<dbReference type="GO" id="GO:0005930">
    <property type="term" value="C:axoneme"/>
    <property type="evidence" value="ECO:0007669"/>
    <property type="project" value="UniProtKB-SubCell"/>
</dbReference>
<evidence type="ECO:0000256" key="5">
    <source>
        <dbReference type="SAM" id="SignalP"/>
    </source>
</evidence>
<feature type="chain" id="PRO_5032953201" description="SRCR domain-containing protein" evidence="5">
    <location>
        <begin position="24"/>
        <end position="1847"/>
    </location>
</feature>
<feature type="region of interest" description="Disordered" evidence="3">
    <location>
        <begin position="1285"/>
        <end position="1312"/>
    </location>
</feature>
<evidence type="ECO:0000259" key="6">
    <source>
        <dbReference type="PROSITE" id="PS50287"/>
    </source>
</evidence>
<reference evidence="7" key="1">
    <citation type="journal article" date="2020" name="bioRxiv">
        <title>Comparative genomics of Chlamydomonas.</title>
        <authorList>
            <person name="Craig R.J."/>
            <person name="Hasan A.R."/>
            <person name="Ness R.W."/>
            <person name="Keightley P.D."/>
        </authorList>
    </citation>
    <scope>NUCLEOTIDE SEQUENCE</scope>
    <source>
        <strain evidence="7">CCAP 11/70</strain>
    </source>
</reference>
<feature type="region of interest" description="Disordered" evidence="3">
    <location>
        <begin position="1560"/>
        <end position="1616"/>
    </location>
</feature>
<dbReference type="OrthoDB" id="547291at2759"/>
<feature type="transmembrane region" description="Helical" evidence="4">
    <location>
        <begin position="1239"/>
        <end position="1258"/>
    </location>
</feature>
<comment type="subcellular location">
    <subcellularLocation>
        <location evidence="1">Cytoplasm</location>
        <location evidence="1">Cytoskeleton</location>
        <location evidence="1">Cilium axoneme</location>
    </subcellularLocation>
</comment>
<dbReference type="SMART" id="SM00202">
    <property type="entry name" value="SR"/>
    <property type="match status" value="1"/>
</dbReference>
<name>A0A835YER6_9CHLO</name>
<feature type="compositionally biased region" description="Low complexity" evidence="3">
    <location>
        <begin position="1606"/>
        <end position="1616"/>
    </location>
</feature>
<dbReference type="PANTHER" id="PTHR24216">
    <property type="entry name" value="PAXILLIN-RELATED"/>
    <property type="match status" value="1"/>
</dbReference>
<dbReference type="GO" id="GO:0016020">
    <property type="term" value="C:membrane"/>
    <property type="evidence" value="ECO:0007669"/>
    <property type="project" value="InterPro"/>
</dbReference>
<feature type="transmembrane region" description="Helical" evidence="4">
    <location>
        <begin position="1408"/>
        <end position="1428"/>
    </location>
</feature>
<keyword evidence="4" id="KW-0472">Membrane</keyword>
<feature type="domain" description="SRCR" evidence="6">
    <location>
        <begin position="325"/>
        <end position="431"/>
    </location>
</feature>
<dbReference type="InterPro" id="IPR032675">
    <property type="entry name" value="LRR_dom_sf"/>
</dbReference>
<evidence type="ECO:0000256" key="3">
    <source>
        <dbReference type="SAM" id="MobiDB-lite"/>
    </source>
</evidence>
<gene>
    <name evidence="7" type="ORF">HYH03_001998</name>
</gene>
<dbReference type="InterPro" id="IPR001190">
    <property type="entry name" value="SRCR"/>
</dbReference>
<dbReference type="Gene3D" id="3.80.10.10">
    <property type="entry name" value="Ribonuclease Inhibitor"/>
    <property type="match status" value="1"/>
</dbReference>
<dbReference type="PANTHER" id="PTHR24216:SF65">
    <property type="entry name" value="PAXILLIN-LIKE PROTEIN 1"/>
    <property type="match status" value="1"/>
</dbReference>
<keyword evidence="2" id="KW-1015">Disulfide bond</keyword>
<sequence>MASARAKCSLLLLGALCVVDVRAASPPPSPNGHVSSPSPTGTPLSGATLVSAFTSAGLDRKSAQYCATLTVSLDTLKASLLPALERTLNIAMSGLPRSARRFVLMPAAVEPCRTLQSLYLWGLESVATEGLDAGCFAAALDASNRPQLQATADVGLVESAHDTASELIRLSLAYCNGDIPGDWGQPYGDEFTVVVALASAEILEPLGPRDPTQNDGTGDFPPEWFADLTASPSPSPSTYSYTNDPFWAGYGRRRAVLEAGAPAPAGAGGVSGLHLRAAASLGAAAGSRALLSLSDGPMAAGAGTARDVLALRGRALLQDRPLLRVVMVNASSDMGGRVLRGRPEVSVLPSGPQGAICDDAFAQESANVLCHQLGYDSGAAYGGAVFGEATSSFLLDELNCTGTETNVGQCPANPLGTNDCFPSEAAGLLCYPVFNETAYCSAATANISRFSPTSSSRTAPTASRCAQLLAIAADVTTLLGNAFPGMPVAYDQALQLPCFNGSVAPLALQWLSAWRSEVASAGCQLTPFMWMTVVGDNLPSQPPSNTPRPPRASPGPPPPRAPAPPPPRRLPPLPPAPPGAGSSCPARIAPWPTAANRAAASAVANSDSPQDVATVPAPTTYMDLSRLVPAASYYSSGARRSPLDDSCTPTAQRASLPPSIAAAAAAGLTNVTSRVAQQAAAWLAAVNNFKSLWSPRDLTNATALASALLGRANAAAPSWLPARMTDIQHLLSLLEAFSCPGGIDLVSTRVLEEVRAQIKNTPSPPPPREARPPMPPRPPPFRWNTGTDSKQDSTTTATVPALPPRAPLRSTEGTPDDKVKPPNPSPPAPSPPRPFAPVSDLATTLPLQPVCVSYDETWLSDTRSRTMLDFLASNLASADRSWDAWGVPVPLSEAQLLYCERLQARQAVSGVALTNMNLGGDAHATLATLLRPLSNSSGPALPAANLAYLDLSGNALTGPVPRISVPVLHVNLSYNDLGGSLRDSLVYVLPYDSFATTLVLDLSSNSFTGPLPTLADAATNGSAWRALLDKAVRVDMSANNLEGTLPADWAPRLATLDLVITHNPRLTGAVPREWIDAANDQNSARGGPFVIDLTGCSGLEGRFTSTADYNVLRTRGTKLTLHWRSLSKQDRKWAYVANRAAAGHMDFEQVDYKQPLSAAMVLVRARTIDSDDVMDVCSALDRLREQERAGSAVVATGLGPWPRERTYLQVHESYTAWQTDPAVWCYGGAEARGKVALKVWLPAIILSFLAAALAVPMHQLRRFHLGRKAERKRIREHLSQRQLDAPPAGTIDEAAPEKDGDGKAKAQPNSIAAPSGRLATWWDDSCDKTQAVWDDKLMPVWDVVHPRLVVTLYWIDIISDIVFVAGYKGWDVQPAPAIAVLLIILANMTATWIMHLMHLRKDWGWSRLKCILVGIVTAPFGMVLELVWNAGLTLITYLTVWTAWKGRHTPEGRGIHVDWAERLTKRLPKLLLHEGAMEIFEHTVLLEPLNESLPQAIVQTTGYVIGRNAGMVILTNIYLFSAILQAINICLSVFSISWRVYQAGAWRSVLTNQDGFEGAFTNKTTSGHPSKSAGSKESSDLESAGGKPDPNEDGQTEAGRRSTYNGSSVSASGVSGSILDPESGALGGPVLSPDMVHLGGPMAYYVPPPPPPVMVVAAPPAGFLVTSALAPPPPPPPAASMQPHMPSPGYPVVTPSAQPSAAAEPAAAYPPEHVPDIFNTSAAPPLQTEDSYQEATPQAPPETQAQAQAQAQPAEQQLDAEAQPSLLWPWRRKAKAMAKAQRADHWAMLTSGMGPLARSLQPPQPAAASAGAAAAAPKPAAAAAGGAVGMGAAEAEEAWYYQEDSNV</sequence>
<evidence type="ECO:0000313" key="8">
    <source>
        <dbReference type="Proteomes" id="UP000612055"/>
    </source>
</evidence>